<keyword evidence="1" id="KW-1133">Transmembrane helix</keyword>
<comment type="caution">
    <text evidence="2">The sequence shown here is derived from an EMBL/GenBank/DDBJ whole genome shotgun (WGS) entry which is preliminary data.</text>
</comment>
<keyword evidence="1" id="KW-0812">Transmembrane</keyword>
<evidence type="ECO:0008006" key="4">
    <source>
        <dbReference type="Google" id="ProtNLM"/>
    </source>
</evidence>
<keyword evidence="1" id="KW-0472">Membrane</keyword>
<keyword evidence="3" id="KW-1185">Reference proteome</keyword>
<accession>A0A254TJA5</accession>
<protein>
    <recommendedName>
        <fullName evidence="4">Flagellar protein FliL</fullName>
    </recommendedName>
</protein>
<feature type="transmembrane region" description="Helical" evidence="1">
    <location>
        <begin position="12"/>
        <end position="33"/>
    </location>
</feature>
<gene>
    <name evidence="2" type="ORF">AYR66_27285</name>
</gene>
<dbReference type="EMBL" id="LSTO01000001">
    <property type="protein sequence ID" value="OWW22654.1"/>
    <property type="molecule type" value="Genomic_DNA"/>
</dbReference>
<organism evidence="2 3">
    <name type="scientific">Noviherbaspirillum denitrificans</name>
    <dbReference type="NCBI Taxonomy" id="1968433"/>
    <lineage>
        <taxon>Bacteria</taxon>
        <taxon>Pseudomonadati</taxon>
        <taxon>Pseudomonadota</taxon>
        <taxon>Betaproteobacteria</taxon>
        <taxon>Burkholderiales</taxon>
        <taxon>Oxalobacteraceae</taxon>
        <taxon>Noviherbaspirillum</taxon>
    </lineage>
</organism>
<sequence>MAKQAAREKNLPLIIAIAIAVLAVGFGGAWLYMQHKEKLERQITYLKLPPVAISHDGFSMRATFAIRTSAADAEWATKNKSTLEQVMKKALLDADPVAAREPGGLQALQEKVRQVGNAALQSQRIQEVLVTDFLVSEGDS</sequence>
<name>A0A254TJA5_9BURK</name>
<dbReference type="RefSeq" id="WP_088709468.1">
    <property type="nucleotide sequence ID" value="NZ_LSTO01000001.1"/>
</dbReference>
<dbReference type="Proteomes" id="UP000197535">
    <property type="component" value="Unassembled WGS sequence"/>
</dbReference>
<evidence type="ECO:0000313" key="3">
    <source>
        <dbReference type="Proteomes" id="UP000197535"/>
    </source>
</evidence>
<reference evidence="2 3" key="1">
    <citation type="submission" date="2016-02" db="EMBL/GenBank/DDBJ databases">
        <authorList>
            <person name="Wen L."/>
            <person name="He K."/>
            <person name="Yang H."/>
        </authorList>
    </citation>
    <scope>NUCLEOTIDE SEQUENCE [LARGE SCALE GENOMIC DNA]</scope>
    <source>
        <strain evidence="2 3">TSA40</strain>
    </source>
</reference>
<proteinExistence type="predicted"/>
<dbReference type="AlphaFoldDB" id="A0A254TJA5"/>
<evidence type="ECO:0000313" key="2">
    <source>
        <dbReference type="EMBL" id="OWW22654.1"/>
    </source>
</evidence>
<dbReference type="OrthoDB" id="8777075at2"/>
<evidence type="ECO:0000256" key="1">
    <source>
        <dbReference type="SAM" id="Phobius"/>
    </source>
</evidence>